<sequence length="125" mass="14535">MDFRDDFKNDKFVYGIIYDREGSYYKILLENNVENLAKFILKCPLNGKVTVTTMLDLFVLDTIGNMLLNCCDPRLAIELNSKTDELEESSEEITGLKFSFDTEMLEEQKRLAIEQIERDTGYILN</sequence>
<organism evidence="1 2">
    <name type="scientific">Clostridium baratii str. Sullivan</name>
    <dbReference type="NCBI Taxonomy" id="1415775"/>
    <lineage>
        <taxon>Bacteria</taxon>
        <taxon>Bacillati</taxon>
        <taxon>Bacillota</taxon>
        <taxon>Clostridia</taxon>
        <taxon>Eubacteriales</taxon>
        <taxon>Clostridiaceae</taxon>
        <taxon>Clostridium</taxon>
    </lineage>
</organism>
<evidence type="ECO:0000313" key="2">
    <source>
        <dbReference type="Proteomes" id="UP000030635"/>
    </source>
</evidence>
<dbReference type="AlphaFoldDB" id="A0A0A7G2J7"/>
<geneLocation type="plasmid" evidence="1 2">
    <name>pCBJ</name>
</geneLocation>
<dbReference type="HOGENOM" id="CLU_1988723_0_0_9"/>
<reference evidence="1 2" key="1">
    <citation type="journal article" date="2015" name="Infect. Genet. Evol.">
        <title>Genomic sequences of six botulinum neurotoxin-producing strains representing three clostridial species illustrate the mobility and diversity of botulinum neurotoxin genes.</title>
        <authorList>
            <person name="Smith T.J."/>
            <person name="Hill K.K."/>
            <person name="Xie G."/>
            <person name="Foley B.T."/>
            <person name="Williamson C.H."/>
            <person name="Foster J.T."/>
            <person name="Johnson S.L."/>
            <person name="Chertkov O."/>
            <person name="Teshima H."/>
            <person name="Gibbons H.S."/>
            <person name="Johnsky L.A."/>
            <person name="Karavis M.A."/>
            <person name="Smith L.A."/>
        </authorList>
    </citation>
    <scope>NUCLEOTIDE SEQUENCE [LARGE SCALE GENOMIC DNA]</scope>
    <source>
        <strain evidence="1">Sullivan</strain>
        <plasmid evidence="2">Plasmid pCBJ</plasmid>
    </source>
</reference>
<proteinExistence type="predicted"/>
<evidence type="ECO:0000313" key="1">
    <source>
        <dbReference type="EMBL" id="AIY85255.1"/>
    </source>
</evidence>
<dbReference type="RefSeq" id="WP_040113751.1">
    <property type="nucleotide sequence ID" value="NZ_CP006906.1"/>
</dbReference>
<keyword evidence="2" id="KW-1185">Reference proteome</keyword>
<dbReference type="Proteomes" id="UP000030635">
    <property type="component" value="Plasmid pCBJ"/>
</dbReference>
<accession>A0A0A7G2J7</accession>
<protein>
    <submittedName>
        <fullName evidence="1">Uncharacterized protein</fullName>
    </submittedName>
</protein>
<dbReference type="KEGG" id="cbv:U729_3213"/>
<name>A0A0A7G2J7_9CLOT</name>
<gene>
    <name evidence="1" type="ORF">U729_3213</name>
</gene>
<keyword evidence="1" id="KW-0614">Plasmid</keyword>
<dbReference type="EMBL" id="CP006906">
    <property type="protein sequence ID" value="AIY85255.1"/>
    <property type="molecule type" value="Genomic_DNA"/>
</dbReference>